<sequence>MELRFVVVGQEDNGFDLVGFKVEREKALSECFHLKCQKAIKHNPHPSTVGMQNTAIDTCVTAVEPRRRAAKL</sequence>
<dbReference type="EMBL" id="JAYMYQ010000005">
    <property type="protein sequence ID" value="KAK7330239.1"/>
    <property type="molecule type" value="Genomic_DNA"/>
</dbReference>
<reference evidence="1 2" key="1">
    <citation type="submission" date="2024-01" db="EMBL/GenBank/DDBJ databases">
        <title>The genomes of 5 underutilized Papilionoideae crops provide insights into root nodulation and disease resistanc.</title>
        <authorList>
            <person name="Jiang F."/>
        </authorList>
    </citation>
    <scope>NUCLEOTIDE SEQUENCE [LARGE SCALE GENOMIC DNA]</scope>
    <source>
        <strain evidence="1">LVBAO_FW01</strain>
        <tissue evidence="1">Leaves</tissue>
    </source>
</reference>
<organism evidence="1 2">
    <name type="scientific">Canavalia gladiata</name>
    <name type="common">Sword bean</name>
    <name type="synonym">Dolichos gladiatus</name>
    <dbReference type="NCBI Taxonomy" id="3824"/>
    <lineage>
        <taxon>Eukaryota</taxon>
        <taxon>Viridiplantae</taxon>
        <taxon>Streptophyta</taxon>
        <taxon>Embryophyta</taxon>
        <taxon>Tracheophyta</taxon>
        <taxon>Spermatophyta</taxon>
        <taxon>Magnoliopsida</taxon>
        <taxon>eudicotyledons</taxon>
        <taxon>Gunneridae</taxon>
        <taxon>Pentapetalae</taxon>
        <taxon>rosids</taxon>
        <taxon>fabids</taxon>
        <taxon>Fabales</taxon>
        <taxon>Fabaceae</taxon>
        <taxon>Papilionoideae</taxon>
        <taxon>50 kb inversion clade</taxon>
        <taxon>NPAAA clade</taxon>
        <taxon>indigoferoid/millettioid clade</taxon>
        <taxon>Phaseoleae</taxon>
        <taxon>Canavalia</taxon>
    </lineage>
</organism>
<evidence type="ECO:0000313" key="1">
    <source>
        <dbReference type="EMBL" id="KAK7330239.1"/>
    </source>
</evidence>
<evidence type="ECO:0000313" key="2">
    <source>
        <dbReference type="Proteomes" id="UP001367508"/>
    </source>
</evidence>
<accession>A0AAN9L6S1</accession>
<dbReference type="Proteomes" id="UP001367508">
    <property type="component" value="Unassembled WGS sequence"/>
</dbReference>
<comment type="caution">
    <text evidence="1">The sequence shown here is derived from an EMBL/GenBank/DDBJ whole genome shotgun (WGS) entry which is preliminary data.</text>
</comment>
<proteinExistence type="predicted"/>
<dbReference type="AlphaFoldDB" id="A0AAN9L6S1"/>
<protein>
    <submittedName>
        <fullName evidence="1">Uncharacterized protein</fullName>
    </submittedName>
</protein>
<gene>
    <name evidence="1" type="ORF">VNO77_24427</name>
</gene>
<name>A0AAN9L6S1_CANGL</name>
<keyword evidence="2" id="KW-1185">Reference proteome</keyword>